<dbReference type="KEGG" id="pns:A9D12_11760"/>
<evidence type="ECO:0000313" key="3">
    <source>
        <dbReference type="EMBL" id="ANK13496.1"/>
    </source>
</evidence>
<reference evidence="3 4" key="1">
    <citation type="submission" date="2016-05" db="EMBL/GenBank/DDBJ databases">
        <title>Compelete Genome Sequence of Bacteriochlorophyll-Synthesizing Bacterium Porphyrobacter neustonensis DSM 9434.</title>
        <authorList>
            <person name="Shi X.-L."/>
            <person name="Wu Y.-H."/>
            <person name="Cheng H."/>
            <person name="Xu L."/>
            <person name="Zhang X.-Q."/>
            <person name="Wang C.-S."/>
            <person name="Xu X.-W."/>
        </authorList>
    </citation>
    <scope>NUCLEOTIDE SEQUENCE [LARGE SCALE GENOMIC DNA]</scope>
    <source>
        <strain evidence="3 4">DSM 9434</strain>
    </source>
</reference>
<keyword evidence="4" id="KW-1185">Reference proteome</keyword>
<dbReference type="Gene3D" id="2.40.160.20">
    <property type="match status" value="1"/>
</dbReference>
<dbReference type="AlphaFoldDB" id="A0A192D647"/>
<dbReference type="InterPro" id="IPR027385">
    <property type="entry name" value="Beta-barrel_OMP"/>
</dbReference>
<accession>A0A192D647</accession>
<dbReference type="SUPFAM" id="SSF56925">
    <property type="entry name" value="OMPA-like"/>
    <property type="match status" value="1"/>
</dbReference>
<dbReference type="Pfam" id="PF13505">
    <property type="entry name" value="OMP_b-brl"/>
    <property type="match status" value="1"/>
</dbReference>
<keyword evidence="1" id="KW-0732">Signal</keyword>
<protein>
    <recommendedName>
        <fullName evidence="2">Outer membrane protein beta-barrel domain-containing protein</fullName>
    </recommendedName>
</protein>
<name>A0A192D647_9SPHN</name>
<organism evidence="3 4">
    <name type="scientific">Erythrobacter neustonensis</name>
    <dbReference type="NCBI Taxonomy" id="1112"/>
    <lineage>
        <taxon>Bacteria</taxon>
        <taxon>Pseudomonadati</taxon>
        <taxon>Pseudomonadota</taxon>
        <taxon>Alphaproteobacteria</taxon>
        <taxon>Sphingomonadales</taxon>
        <taxon>Erythrobacteraceae</taxon>
        <taxon>Erythrobacter/Porphyrobacter group</taxon>
        <taxon>Erythrobacter</taxon>
    </lineage>
</organism>
<sequence length="226" mass="23858">MNNTDFVHCAATIEYLAAARRRTSRGGSKRTKNIMKKLVFASLAAAGALAVPAAAQAQTETRPDITIGATVGTHDLGIDLGDLDADDGEFDDLNIDDDSTIFGGFAAADFPIGESMFAGVEGNFHFGDGPIESEYGAAARLGFRTEGGTKIFARGGYQWVDLDLENLTGVSEDFLDENDIDVKDVAGDYLVGVGVEVPVSSFVLRANVDTVAFDTLRATAGVGFKF</sequence>
<dbReference type="STRING" id="1112.A9D12_11760"/>
<dbReference type="Proteomes" id="UP000078263">
    <property type="component" value="Chromosome"/>
</dbReference>
<evidence type="ECO:0000313" key="4">
    <source>
        <dbReference type="Proteomes" id="UP000078263"/>
    </source>
</evidence>
<dbReference type="InterPro" id="IPR011250">
    <property type="entry name" value="OMP/PagP_B-barrel"/>
</dbReference>
<proteinExistence type="predicted"/>
<evidence type="ECO:0000256" key="1">
    <source>
        <dbReference type="ARBA" id="ARBA00022729"/>
    </source>
</evidence>
<gene>
    <name evidence="3" type="ORF">A9D12_11760</name>
</gene>
<dbReference type="EMBL" id="CP016033">
    <property type="protein sequence ID" value="ANK13496.1"/>
    <property type="molecule type" value="Genomic_DNA"/>
</dbReference>
<feature type="domain" description="Outer membrane protein beta-barrel" evidence="2">
    <location>
        <begin position="42"/>
        <end position="217"/>
    </location>
</feature>
<evidence type="ECO:0000259" key="2">
    <source>
        <dbReference type="Pfam" id="PF13505"/>
    </source>
</evidence>